<dbReference type="AlphaFoldDB" id="A0A410RR09"/>
<sequence length="109" mass="11203">MKAGHAVAIAALLGGLWSQPASAQDPVLTCQGSNYCSASSGSIAYDTTTWGFDSGWADLLLPAYCDGTLSCPFYCPTSPGMITVTVTFWSGGQVVATASSDARCTPEPI</sequence>
<evidence type="ECO:0000313" key="3">
    <source>
        <dbReference type="Proteomes" id="UP000288758"/>
    </source>
</evidence>
<feature type="chain" id="PRO_5019254870" description="Lipoprotein" evidence="1">
    <location>
        <begin position="24"/>
        <end position="109"/>
    </location>
</feature>
<proteinExistence type="predicted"/>
<evidence type="ECO:0000256" key="1">
    <source>
        <dbReference type="SAM" id="SignalP"/>
    </source>
</evidence>
<reference evidence="2 3" key="1">
    <citation type="submission" date="2018-12" db="EMBL/GenBank/DDBJ databases">
        <title>Complete Genome Sequence of the Corallopyronin A producing Myxobacterium Corallococcus coralloides B035.</title>
        <authorList>
            <person name="Bouhired S.M."/>
            <person name="Rupp O."/>
            <person name="Blom J."/>
            <person name="Schaeberle T.F."/>
            <person name="Kehraus S."/>
            <person name="Schiefer A."/>
            <person name="Pfarr K."/>
            <person name="Goesmann A."/>
            <person name="Hoerauf A."/>
            <person name="Koenig G.M."/>
        </authorList>
    </citation>
    <scope>NUCLEOTIDE SEQUENCE [LARGE SCALE GENOMIC DNA]</scope>
    <source>
        <strain evidence="2 3">B035</strain>
    </source>
</reference>
<dbReference type="EMBL" id="CP034669">
    <property type="protein sequence ID" value="QAT84339.1"/>
    <property type="molecule type" value="Genomic_DNA"/>
</dbReference>
<evidence type="ECO:0000313" key="2">
    <source>
        <dbReference type="EMBL" id="QAT84339.1"/>
    </source>
</evidence>
<accession>A0A410RR09</accession>
<feature type="signal peptide" evidence="1">
    <location>
        <begin position="1"/>
        <end position="23"/>
    </location>
</feature>
<gene>
    <name evidence="2" type="ORF">EJ065_2767</name>
</gene>
<dbReference type="Proteomes" id="UP000288758">
    <property type="component" value="Chromosome"/>
</dbReference>
<dbReference type="RefSeq" id="WP_128796326.1">
    <property type="nucleotide sequence ID" value="NZ_CP034669.1"/>
</dbReference>
<protein>
    <recommendedName>
        <fullName evidence="4">Lipoprotein</fullName>
    </recommendedName>
</protein>
<keyword evidence="1" id="KW-0732">Signal</keyword>
<organism evidence="2 3">
    <name type="scientific">Corallococcus coralloides</name>
    <name type="common">Myxococcus coralloides</name>
    <dbReference type="NCBI Taxonomy" id="184914"/>
    <lineage>
        <taxon>Bacteria</taxon>
        <taxon>Pseudomonadati</taxon>
        <taxon>Myxococcota</taxon>
        <taxon>Myxococcia</taxon>
        <taxon>Myxococcales</taxon>
        <taxon>Cystobacterineae</taxon>
        <taxon>Myxococcaceae</taxon>
        <taxon>Corallococcus</taxon>
    </lineage>
</organism>
<evidence type="ECO:0008006" key="4">
    <source>
        <dbReference type="Google" id="ProtNLM"/>
    </source>
</evidence>
<name>A0A410RR09_CORCK</name>